<feature type="transmembrane region" description="Helical" evidence="2">
    <location>
        <begin position="390"/>
        <end position="414"/>
    </location>
</feature>
<feature type="transmembrane region" description="Helical" evidence="2">
    <location>
        <begin position="265"/>
        <end position="286"/>
    </location>
</feature>
<keyword evidence="2" id="KW-0472">Membrane</keyword>
<dbReference type="GO" id="GO:0071944">
    <property type="term" value="C:cell periphery"/>
    <property type="evidence" value="ECO:0007669"/>
    <property type="project" value="TreeGrafter"/>
</dbReference>
<reference evidence="3" key="1">
    <citation type="journal article" date="2020" name="Stud. Mycol.">
        <title>101 Dothideomycetes genomes: a test case for predicting lifestyles and emergence of pathogens.</title>
        <authorList>
            <person name="Haridas S."/>
            <person name="Albert R."/>
            <person name="Binder M."/>
            <person name="Bloem J."/>
            <person name="Labutti K."/>
            <person name="Salamov A."/>
            <person name="Andreopoulos B."/>
            <person name="Baker S."/>
            <person name="Barry K."/>
            <person name="Bills G."/>
            <person name="Bluhm B."/>
            <person name="Cannon C."/>
            <person name="Castanera R."/>
            <person name="Culley D."/>
            <person name="Daum C."/>
            <person name="Ezra D."/>
            <person name="Gonzalez J."/>
            <person name="Henrissat B."/>
            <person name="Kuo A."/>
            <person name="Liang C."/>
            <person name="Lipzen A."/>
            <person name="Lutzoni F."/>
            <person name="Magnuson J."/>
            <person name="Mondo S."/>
            <person name="Nolan M."/>
            <person name="Ohm R."/>
            <person name="Pangilinan J."/>
            <person name="Park H.-J."/>
            <person name="Ramirez L."/>
            <person name="Alfaro M."/>
            <person name="Sun H."/>
            <person name="Tritt A."/>
            <person name="Yoshinaga Y."/>
            <person name="Zwiers L.-H."/>
            <person name="Turgeon B."/>
            <person name="Goodwin S."/>
            <person name="Spatafora J."/>
            <person name="Crous P."/>
            <person name="Grigoriev I."/>
        </authorList>
    </citation>
    <scope>NUCLEOTIDE SEQUENCE</scope>
    <source>
        <strain evidence="3">CBS 109.77</strain>
    </source>
</reference>
<dbReference type="PANTHER" id="PTHR36819">
    <property type="entry name" value="REGULATOR OF PHOSPHOLIPASE D SRF1"/>
    <property type="match status" value="1"/>
</dbReference>
<feature type="transmembrane region" description="Helical" evidence="2">
    <location>
        <begin position="298"/>
        <end position="319"/>
    </location>
</feature>
<evidence type="ECO:0000313" key="4">
    <source>
        <dbReference type="Proteomes" id="UP000799757"/>
    </source>
</evidence>
<dbReference type="InterPro" id="IPR037737">
    <property type="entry name" value="Srf1"/>
</dbReference>
<proteinExistence type="predicted"/>
<feature type="compositionally biased region" description="Pro residues" evidence="1">
    <location>
        <begin position="25"/>
        <end position="44"/>
    </location>
</feature>
<dbReference type="OrthoDB" id="2589563at2759"/>
<feature type="region of interest" description="Disordered" evidence="1">
    <location>
        <begin position="1"/>
        <end position="160"/>
    </location>
</feature>
<keyword evidence="2" id="KW-1133">Transmembrane helix</keyword>
<keyword evidence="2" id="KW-0812">Transmembrane</keyword>
<evidence type="ECO:0000256" key="2">
    <source>
        <dbReference type="SAM" id="Phobius"/>
    </source>
</evidence>
<feature type="compositionally biased region" description="Polar residues" evidence="1">
    <location>
        <begin position="84"/>
        <end position="93"/>
    </location>
</feature>
<feature type="compositionally biased region" description="Low complexity" evidence="1">
    <location>
        <begin position="94"/>
        <end position="106"/>
    </location>
</feature>
<feature type="compositionally biased region" description="Polar residues" evidence="1">
    <location>
        <begin position="56"/>
        <end position="65"/>
    </location>
</feature>
<feature type="compositionally biased region" description="Low complexity" evidence="1">
    <location>
        <begin position="45"/>
        <end position="55"/>
    </location>
</feature>
<protein>
    <recommendedName>
        <fullName evidence="5">Regulator of phospholipase D SRF1</fullName>
    </recommendedName>
</protein>
<accession>A0A6A6WZ93</accession>
<dbReference type="PANTHER" id="PTHR36819:SF1">
    <property type="entry name" value="REGULATOR OF PHOSPHOLIPASE D SRF1"/>
    <property type="match status" value="1"/>
</dbReference>
<dbReference type="GO" id="GO:0000324">
    <property type="term" value="C:fungal-type vacuole"/>
    <property type="evidence" value="ECO:0007669"/>
    <property type="project" value="TreeGrafter"/>
</dbReference>
<evidence type="ECO:0000313" key="3">
    <source>
        <dbReference type="EMBL" id="KAF2789231.1"/>
    </source>
</evidence>
<evidence type="ECO:0000256" key="1">
    <source>
        <dbReference type="SAM" id="MobiDB-lite"/>
    </source>
</evidence>
<evidence type="ECO:0008006" key="5">
    <source>
        <dbReference type="Google" id="ProtNLM"/>
    </source>
</evidence>
<dbReference type="EMBL" id="MU002152">
    <property type="protein sequence ID" value="KAF2789231.1"/>
    <property type="molecule type" value="Genomic_DNA"/>
</dbReference>
<dbReference type="Proteomes" id="UP000799757">
    <property type="component" value="Unassembled WGS sequence"/>
</dbReference>
<feature type="transmembrane region" description="Helical" evidence="2">
    <location>
        <begin position="339"/>
        <end position="360"/>
    </location>
</feature>
<name>A0A6A6WZ93_9PLEO</name>
<keyword evidence="4" id="KW-1185">Reference proteome</keyword>
<sequence length="419" mass="46374">MTGRPMVEQQSNGTPLLDPSRLLPSPMPSPMPSPIPSPIPPPPASSSLSSQRPQSGVSAASSSNDNRFRDDQPDGAAVRKTHSHSVSSNPRTLASSTSKGSKASQSADHRQRAVRTLPPWVQSADDDDDNADPTSLLLPRTPTSVRPASHVYQPSPKPNAVPGRHFDHAREGTPVTITSPISDHASKWQQFAKASNHERPVSAPGQVMSDDWIRANLPDLEEPWHPMDKEEEEDEPGFWLFSSKKRSRRWSRAQRTLMNHPMVPLVVRMIVLTFSVMALALAGSIFHRSDSAGCENNSSTWMALLVDVVAILYTSYITYDEYTSKPLGLRSHNAKMRLIFLDLAFIVFDSANLSLAFQALTDERWACQETDEAPSNFCQFSRDICVRQKALTATLFIALLAWLTTFAVSTLRLIERVAR</sequence>
<organism evidence="3 4">
    <name type="scientific">Melanomma pulvis-pyrius CBS 109.77</name>
    <dbReference type="NCBI Taxonomy" id="1314802"/>
    <lineage>
        <taxon>Eukaryota</taxon>
        <taxon>Fungi</taxon>
        <taxon>Dikarya</taxon>
        <taxon>Ascomycota</taxon>
        <taxon>Pezizomycotina</taxon>
        <taxon>Dothideomycetes</taxon>
        <taxon>Pleosporomycetidae</taxon>
        <taxon>Pleosporales</taxon>
        <taxon>Melanommataceae</taxon>
        <taxon>Melanomma</taxon>
    </lineage>
</organism>
<feature type="compositionally biased region" description="Low complexity" evidence="1">
    <location>
        <begin position="15"/>
        <end position="24"/>
    </location>
</feature>
<dbReference type="AlphaFoldDB" id="A0A6A6WZ93"/>
<gene>
    <name evidence="3" type="ORF">K505DRAFT_96795</name>
</gene>